<dbReference type="GeneID" id="89926392"/>
<dbReference type="PANTHER" id="PTHR32035">
    <property type="entry name" value="AURORA KINASE A-INTERACTING PROTEIN"/>
    <property type="match status" value="1"/>
</dbReference>
<evidence type="ECO:0000256" key="2">
    <source>
        <dbReference type="ARBA" id="ARBA00023128"/>
    </source>
</evidence>
<feature type="region of interest" description="Disordered" evidence="5">
    <location>
        <begin position="1"/>
        <end position="109"/>
    </location>
</feature>
<feature type="region of interest" description="Disordered" evidence="5">
    <location>
        <begin position="336"/>
        <end position="407"/>
    </location>
</feature>
<keyword evidence="8" id="KW-1185">Reference proteome</keyword>
<feature type="domain" description="Ribosomal protein mS38 C-terminal" evidence="6">
    <location>
        <begin position="373"/>
        <end position="406"/>
    </location>
</feature>
<feature type="compositionally biased region" description="Low complexity" evidence="5">
    <location>
        <begin position="342"/>
        <end position="357"/>
    </location>
</feature>
<sequence>MYSTKLTRAAHRATASSSPTAALISNSSTHHCTARPASHQRRHSSSKTSSCPPDDSATKITAKASATGEQQAPRAPKAAPKQNKGRSRGGYKRVAAAAENKKPAEPIDQFAALPSVPPIQGLRPEDLNMSKFFSLHRPVSLTTTIPPPSSAETFASIFANRQTQDPWANGNSAERRPEDVIYTLHNTIDALEKGNNNAEDEGVRWEIIHESSSNSDGVKHLDGAPQRMKSLDEIVAQFKPFKAPPPPQPFIGVKEQPAGVEKKMAVQRTSTKGRPKKKTFTATITVTESTFEDGQRTYSASSSPIVRLPEPTERTDSNRAMREPTRTRQPFLTRMAQRGRDNMAAQATSSTNTSSQMPVRNAPSPARQERIMRLISVKRQRKLKMKKHKYKKLMKRTRNLRRRQDRA</sequence>
<protein>
    <recommendedName>
        <fullName evidence="4">Small ribosomal subunit protein mS38</fullName>
    </recommendedName>
</protein>
<feature type="compositionally biased region" description="Low complexity" evidence="5">
    <location>
        <begin position="12"/>
        <end position="22"/>
    </location>
</feature>
<dbReference type="PANTHER" id="PTHR32035:SF3">
    <property type="entry name" value="SMALL RIBOSOMAL SUBUNIT PROTEIN MS38"/>
    <property type="match status" value="1"/>
</dbReference>
<feature type="compositionally biased region" description="Basic and acidic residues" evidence="5">
    <location>
        <begin position="310"/>
        <end position="323"/>
    </location>
</feature>
<dbReference type="Proteomes" id="UP001337655">
    <property type="component" value="Unassembled WGS sequence"/>
</dbReference>
<organism evidence="7 8">
    <name type="scientific">Saxophila tyrrhenica</name>
    <dbReference type="NCBI Taxonomy" id="1690608"/>
    <lineage>
        <taxon>Eukaryota</taxon>
        <taxon>Fungi</taxon>
        <taxon>Dikarya</taxon>
        <taxon>Ascomycota</taxon>
        <taxon>Pezizomycotina</taxon>
        <taxon>Dothideomycetes</taxon>
        <taxon>Dothideomycetidae</taxon>
        <taxon>Mycosphaerellales</taxon>
        <taxon>Extremaceae</taxon>
        <taxon>Saxophila</taxon>
    </lineage>
</organism>
<evidence type="ECO:0000256" key="4">
    <source>
        <dbReference type="ARBA" id="ARBA00035682"/>
    </source>
</evidence>
<evidence type="ECO:0000313" key="7">
    <source>
        <dbReference type="EMBL" id="KAK5170460.1"/>
    </source>
</evidence>
<keyword evidence="2" id="KW-0496">Mitochondrion</keyword>
<dbReference type="GO" id="GO:0005739">
    <property type="term" value="C:mitochondrion"/>
    <property type="evidence" value="ECO:0007669"/>
    <property type="project" value="UniProtKB-SubCell"/>
</dbReference>
<evidence type="ECO:0000259" key="6">
    <source>
        <dbReference type="SMART" id="SM01155"/>
    </source>
</evidence>
<evidence type="ECO:0000256" key="5">
    <source>
        <dbReference type="SAM" id="MobiDB-lite"/>
    </source>
</evidence>
<evidence type="ECO:0000256" key="3">
    <source>
        <dbReference type="ARBA" id="ARBA00035647"/>
    </source>
</evidence>
<proteinExistence type="inferred from homology"/>
<dbReference type="RefSeq" id="XP_064659658.1">
    <property type="nucleotide sequence ID" value="XM_064802297.1"/>
</dbReference>
<name>A0AAV9PF65_9PEZI</name>
<dbReference type="EMBL" id="JAVRRT010000007">
    <property type="protein sequence ID" value="KAK5170460.1"/>
    <property type="molecule type" value="Genomic_DNA"/>
</dbReference>
<gene>
    <name evidence="7" type="ORF">LTR77_005048</name>
</gene>
<evidence type="ECO:0000256" key="1">
    <source>
        <dbReference type="ARBA" id="ARBA00004173"/>
    </source>
</evidence>
<dbReference type="SMART" id="SM01155">
    <property type="entry name" value="DUF1713"/>
    <property type="match status" value="1"/>
</dbReference>
<feature type="compositionally biased region" description="Basic residues" evidence="5">
    <location>
        <begin position="376"/>
        <end position="407"/>
    </location>
</feature>
<evidence type="ECO:0000313" key="8">
    <source>
        <dbReference type="Proteomes" id="UP001337655"/>
    </source>
</evidence>
<dbReference type="Pfam" id="PF08213">
    <property type="entry name" value="COX24_C"/>
    <property type="match status" value="1"/>
</dbReference>
<accession>A0AAV9PF65</accession>
<comment type="subcellular location">
    <subcellularLocation>
        <location evidence="1">Mitochondrion</location>
    </subcellularLocation>
</comment>
<dbReference type="InterPro" id="IPR013177">
    <property type="entry name" value="Ribosomal_mS38_C"/>
</dbReference>
<reference evidence="7 8" key="1">
    <citation type="submission" date="2023-08" db="EMBL/GenBank/DDBJ databases">
        <title>Black Yeasts Isolated from many extreme environments.</title>
        <authorList>
            <person name="Coleine C."/>
            <person name="Stajich J.E."/>
            <person name="Selbmann L."/>
        </authorList>
    </citation>
    <scope>NUCLEOTIDE SEQUENCE [LARGE SCALE GENOMIC DNA]</scope>
    <source>
        <strain evidence="7 8">CCFEE 5935</strain>
    </source>
</reference>
<comment type="similarity">
    <text evidence="3">Belongs to the mitochondrion-specific ribosomal protein mS38 family.</text>
</comment>
<comment type="caution">
    <text evidence="7">The sequence shown here is derived from an EMBL/GenBank/DDBJ whole genome shotgun (WGS) entry which is preliminary data.</text>
</comment>
<dbReference type="AlphaFoldDB" id="A0AAV9PF65"/>
<feature type="compositionally biased region" description="Low complexity" evidence="5">
    <location>
        <begin position="58"/>
        <end position="82"/>
    </location>
</feature>
<feature type="region of interest" description="Disordered" evidence="5">
    <location>
        <begin position="293"/>
        <end position="323"/>
    </location>
</feature>